<dbReference type="InterPro" id="IPR050213">
    <property type="entry name" value="GST_superfamily"/>
</dbReference>
<gene>
    <name evidence="3" type="ORF">C1SCF055_LOCUS28463</name>
</gene>
<dbReference type="InterPro" id="IPR036249">
    <property type="entry name" value="Thioredoxin-like_sf"/>
</dbReference>
<feature type="region of interest" description="Disordered" evidence="1">
    <location>
        <begin position="21"/>
        <end position="52"/>
    </location>
</feature>
<sequence length="411" mass="45379">MVLIPSCFGPEALQVPKPRFLTTARGDGSNRSTTAHSNGDSTETEETEDASQLRERLEQLRGVQQLCLVILAEYLHYTNSWNALQNSLAAAGDGALSTHLQMPRRTETPQEATPFAYKHPSVTRELAASIVRQPGMAGLASRGDELGVLPFTPWIAKHWQCLSMYHGGNLGQELPGAPRPAAAMAQEPMKLYYFPLMAKGLGPALVAELSGLPWLGPKDLGFTRDDWPKLKESGKCAFGQLPLLEASSIRISQCIAIVNYIGKVSGLEGASVEDFAMSQSLLAEGEDLYIAMQKFQPTYTVKLGTLARDGLTMKGDAATNEKFWQEWVPNQMQKLDALLKEDKFTSSGKTVGELYLWSMLHQMKLCRPSLFEKTPQLEQFYGRLEKDPKVQKVVSGSSSFGELQQYFVNPE</sequence>
<dbReference type="Gene3D" id="1.20.1050.10">
    <property type="match status" value="1"/>
</dbReference>
<dbReference type="OrthoDB" id="420389at2759"/>
<dbReference type="Proteomes" id="UP001152797">
    <property type="component" value="Unassembled WGS sequence"/>
</dbReference>
<dbReference type="Gene3D" id="3.40.30.10">
    <property type="entry name" value="Glutaredoxin"/>
    <property type="match status" value="1"/>
</dbReference>
<evidence type="ECO:0000313" key="5">
    <source>
        <dbReference type="Proteomes" id="UP001152797"/>
    </source>
</evidence>
<accession>A0A9P1G7H3</accession>
<evidence type="ECO:0000313" key="4">
    <source>
        <dbReference type="EMBL" id="CAL4789828.1"/>
    </source>
</evidence>
<evidence type="ECO:0000256" key="1">
    <source>
        <dbReference type="SAM" id="MobiDB-lite"/>
    </source>
</evidence>
<reference evidence="3" key="1">
    <citation type="submission" date="2022-10" db="EMBL/GenBank/DDBJ databases">
        <authorList>
            <person name="Chen Y."/>
            <person name="Dougan E. K."/>
            <person name="Chan C."/>
            <person name="Rhodes N."/>
            <person name="Thang M."/>
        </authorList>
    </citation>
    <scope>NUCLEOTIDE SEQUENCE</scope>
</reference>
<dbReference type="SUPFAM" id="SSF47616">
    <property type="entry name" value="GST C-terminal domain-like"/>
    <property type="match status" value="1"/>
</dbReference>
<feature type="domain" description="GST N-terminal" evidence="2">
    <location>
        <begin position="187"/>
        <end position="269"/>
    </location>
</feature>
<dbReference type="EMBL" id="CAMXCT020003112">
    <property type="protein sequence ID" value="CAL1155891.1"/>
    <property type="molecule type" value="Genomic_DNA"/>
</dbReference>
<dbReference type="SUPFAM" id="SSF52833">
    <property type="entry name" value="Thioredoxin-like"/>
    <property type="match status" value="1"/>
</dbReference>
<dbReference type="PANTHER" id="PTHR11571">
    <property type="entry name" value="GLUTATHIONE S-TRANSFERASE"/>
    <property type="match status" value="1"/>
</dbReference>
<keyword evidence="5" id="KW-1185">Reference proteome</keyword>
<organism evidence="3">
    <name type="scientific">Cladocopium goreaui</name>
    <dbReference type="NCBI Taxonomy" id="2562237"/>
    <lineage>
        <taxon>Eukaryota</taxon>
        <taxon>Sar</taxon>
        <taxon>Alveolata</taxon>
        <taxon>Dinophyceae</taxon>
        <taxon>Suessiales</taxon>
        <taxon>Symbiodiniaceae</taxon>
        <taxon>Cladocopium</taxon>
    </lineage>
</organism>
<evidence type="ECO:0000313" key="3">
    <source>
        <dbReference type="EMBL" id="CAI4002516.1"/>
    </source>
</evidence>
<dbReference type="PROSITE" id="PS50404">
    <property type="entry name" value="GST_NTER"/>
    <property type="match status" value="1"/>
</dbReference>
<dbReference type="InterPro" id="IPR004045">
    <property type="entry name" value="Glutathione_S-Trfase_N"/>
</dbReference>
<dbReference type="InterPro" id="IPR036282">
    <property type="entry name" value="Glutathione-S-Trfase_C_sf"/>
</dbReference>
<proteinExistence type="predicted"/>
<dbReference type="Pfam" id="PF14497">
    <property type="entry name" value="GST_C_3"/>
    <property type="match status" value="1"/>
</dbReference>
<dbReference type="GO" id="GO:0004364">
    <property type="term" value="F:glutathione transferase activity"/>
    <property type="evidence" value="ECO:0007669"/>
    <property type="project" value="TreeGrafter"/>
</dbReference>
<comment type="caution">
    <text evidence="3">The sequence shown here is derived from an EMBL/GenBank/DDBJ whole genome shotgun (WGS) entry which is preliminary data.</text>
</comment>
<feature type="compositionally biased region" description="Polar residues" evidence="1">
    <location>
        <begin position="29"/>
        <end position="41"/>
    </location>
</feature>
<reference evidence="4 5" key="2">
    <citation type="submission" date="2024-05" db="EMBL/GenBank/DDBJ databases">
        <authorList>
            <person name="Chen Y."/>
            <person name="Shah S."/>
            <person name="Dougan E. K."/>
            <person name="Thang M."/>
            <person name="Chan C."/>
        </authorList>
    </citation>
    <scope>NUCLEOTIDE SEQUENCE [LARGE SCALE GENOMIC DNA]</scope>
</reference>
<dbReference type="EMBL" id="CAMXCT030003112">
    <property type="protein sequence ID" value="CAL4789828.1"/>
    <property type="molecule type" value="Genomic_DNA"/>
</dbReference>
<dbReference type="AlphaFoldDB" id="A0A9P1G7H3"/>
<dbReference type="GO" id="GO:0006749">
    <property type="term" value="P:glutathione metabolic process"/>
    <property type="evidence" value="ECO:0007669"/>
    <property type="project" value="TreeGrafter"/>
</dbReference>
<dbReference type="EMBL" id="CAMXCT010003112">
    <property type="protein sequence ID" value="CAI4002516.1"/>
    <property type="molecule type" value="Genomic_DNA"/>
</dbReference>
<name>A0A9P1G7H3_9DINO</name>
<evidence type="ECO:0000259" key="2">
    <source>
        <dbReference type="PROSITE" id="PS50404"/>
    </source>
</evidence>
<protein>
    <recommendedName>
        <fullName evidence="2">GST N-terminal domain-containing protein</fullName>
    </recommendedName>
</protein>
<dbReference type="InterPro" id="IPR004046">
    <property type="entry name" value="GST_C"/>
</dbReference>